<dbReference type="Proteomes" id="UP000751190">
    <property type="component" value="Unassembled WGS sequence"/>
</dbReference>
<proteinExistence type="predicted"/>
<dbReference type="PANTHER" id="PTHR24113">
    <property type="entry name" value="RAN GTPASE-ACTIVATING PROTEIN 1"/>
    <property type="match status" value="1"/>
</dbReference>
<dbReference type="GO" id="GO:0005829">
    <property type="term" value="C:cytosol"/>
    <property type="evidence" value="ECO:0007669"/>
    <property type="project" value="TreeGrafter"/>
</dbReference>
<evidence type="ECO:0000313" key="5">
    <source>
        <dbReference type="Proteomes" id="UP000751190"/>
    </source>
</evidence>
<evidence type="ECO:0000256" key="3">
    <source>
        <dbReference type="ARBA" id="ARBA00022737"/>
    </source>
</evidence>
<keyword evidence="5" id="KW-1185">Reference proteome</keyword>
<organism evidence="4 5">
    <name type="scientific">Diacronema lutheri</name>
    <name type="common">Unicellular marine alga</name>
    <name type="synonym">Monochrysis lutheri</name>
    <dbReference type="NCBI Taxonomy" id="2081491"/>
    <lineage>
        <taxon>Eukaryota</taxon>
        <taxon>Haptista</taxon>
        <taxon>Haptophyta</taxon>
        <taxon>Pavlovophyceae</taxon>
        <taxon>Pavlovales</taxon>
        <taxon>Pavlovaceae</taxon>
        <taxon>Diacronema</taxon>
    </lineage>
</organism>
<dbReference type="InterPro" id="IPR027038">
    <property type="entry name" value="RanGap"/>
</dbReference>
<dbReference type="OMA" id="WCARIAG"/>
<keyword evidence="1" id="KW-0343">GTPase activation</keyword>
<dbReference type="Pfam" id="PF13516">
    <property type="entry name" value="LRR_6"/>
    <property type="match status" value="2"/>
</dbReference>
<evidence type="ECO:0000313" key="4">
    <source>
        <dbReference type="EMBL" id="KAG8470499.1"/>
    </source>
</evidence>
<dbReference type="SMART" id="SM00368">
    <property type="entry name" value="LRR_RI"/>
    <property type="match status" value="5"/>
</dbReference>
<keyword evidence="3" id="KW-0677">Repeat</keyword>
<dbReference type="GO" id="GO:0005634">
    <property type="term" value="C:nucleus"/>
    <property type="evidence" value="ECO:0007669"/>
    <property type="project" value="TreeGrafter"/>
</dbReference>
<gene>
    <name evidence="4" type="ORF">KFE25_008920</name>
</gene>
<dbReference type="InterPro" id="IPR001611">
    <property type="entry name" value="Leu-rich_rpt"/>
</dbReference>
<accession>A0A8J6CFA4</accession>
<dbReference type="Gene3D" id="3.80.10.10">
    <property type="entry name" value="Ribonuclease Inhibitor"/>
    <property type="match status" value="3"/>
</dbReference>
<comment type="caution">
    <text evidence="4">The sequence shown here is derived from an EMBL/GenBank/DDBJ whole genome shotgun (WGS) entry which is preliminary data.</text>
</comment>
<dbReference type="EMBL" id="JAGTXO010000001">
    <property type="protein sequence ID" value="KAG8470499.1"/>
    <property type="molecule type" value="Genomic_DNA"/>
</dbReference>
<dbReference type="SUPFAM" id="SSF52047">
    <property type="entry name" value="RNI-like"/>
    <property type="match status" value="2"/>
</dbReference>
<dbReference type="GO" id="GO:0048471">
    <property type="term" value="C:perinuclear region of cytoplasm"/>
    <property type="evidence" value="ECO:0007669"/>
    <property type="project" value="TreeGrafter"/>
</dbReference>
<dbReference type="GO" id="GO:0031267">
    <property type="term" value="F:small GTPase binding"/>
    <property type="evidence" value="ECO:0007669"/>
    <property type="project" value="TreeGrafter"/>
</dbReference>
<protein>
    <submittedName>
        <fullName evidence="4">Uncharacterized protein</fullName>
    </submittedName>
</protein>
<dbReference type="OrthoDB" id="547042at2759"/>
<reference evidence="4" key="1">
    <citation type="submission" date="2021-05" db="EMBL/GenBank/DDBJ databases">
        <title>The genome of the haptophyte Pavlova lutheri (Diacronema luteri, Pavlovales) - a model for lipid biosynthesis in eukaryotic algae.</title>
        <authorList>
            <person name="Hulatt C.J."/>
            <person name="Posewitz M.C."/>
        </authorList>
    </citation>
    <scope>NUCLEOTIDE SEQUENCE</scope>
    <source>
        <strain evidence="4">NIVA-4/92</strain>
    </source>
</reference>
<dbReference type="PANTHER" id="PTHR24113:SF12">
    <property type="entry name" value="RAN GTPASE-ACTIVATING PROTEIN 1"/>
    <property type="match status" value="1"/>
</dbReference>
<dbReference type="GO" id="GO:0005096">
    <property type="term" value="F:GTPase activator activity"/>
    <property type="evidence" value="ECO:0007669"/>
    <property type="project" value="UniProtKB-KW"/>
</dbReference>
<keyword evidence="2" id="KW-0433">Leucine-rich repeat</keyword>
<dbReference type="GO" id="GO:0006913">
    <property type="term" value="P:nucleocytoplasmic transport"/>
    <property type="evidence" value="ECO:0007669"/>
    <property type="project" value="TreeGrafter"/>
</dbReference>
<sequence>MAWGVVGREEKPAWLGQLERDDPALTELVVLRTLDERTWESIARALAKSTHLRTLVAHRQFEPDMLRALATACSSSQLASVSIGTQALGDIGAAVLLPALASCATLVSCDLESRGLGDGSADLIAALLSGATARVRTLSIARNDGLSGAGVCRIAAAAAVSQLVSLDVSNLALGDDGASALGALCAKSRLLTKLVLKAVRFGPSGVQPFTDAFVSPAVALTSLDASHVALGAAAARLLGVLSAMAPALAALSLDESALPTGAFREHGALLALPLTSLRVHGCGLGDDGALLLARAISDRRPPLTALHIGSNGVHAEGAAALLEACAALPTMRTFDCIGNPLGDDGARALARMVEGQPHGLVGGLTALCLTACEIGFDGWASLAKALMAAHDAGHDDGADLLAIELAHNPACLHEAWAELHERLRAERPAVCVVWKARGEDAAEQVTPMRVRNTAFSGSH</sequence>
<name>A0A8J6CFA4_DIALT</name>
<dbReference type="AlphaFoldDB" id="A0A8J6CFA4"/>
<evidence type="ECO:0000256" key="1">
    <source>
        <dbReference type="ARBA" id="ARBA00022468"/>
    </source>
</evidence>
<dbReference type="InterPro" id="IPR032675">
    <property type="entry name" value="LRR_dom_sf"/>
</dbReference>
<evidence type="ECO:0000256" key="2">
    <source>
        <dbReference type="ARBA" id="ARBA00022614"/>
    </source>
</evidence>